<sequence length="324" mass="34404">MKARTHGALALTELGLGGAQLGNLYRAISDETAAATVAAAWDAGIRYFDTAPHYGVGLAERRLGRALAERPRDDYVLSTKVGRLLVDDPAGAGRRDAEGFDVPASTRRVWDFSRDGVRRSVEESLTRLGLDRIDVAFLHDPEDHWEQALAEGLPALVELREEGVLGAVGAGMNFAAPLTELVREHDVDLVMCAGRHTLLEQADELLDAALAHGVGVVAAGVYNSGLLARPRPAADAHYNYAPAPSELLARVHALADACEAHGVSLPEAALAFPFRHPAVVSVVVGAAAPGQVADAVDRHRRTIPDDLWTDLALARPATEALEGP</sequence>
<evidence type="ECO:0000313" key="3">
    <source>
        <dbReference type="Proteomes" id="UP000523955"/>
    </source>
</evidence>
<gene>
    <name evidence="2" type="ORF">H5V45_10310</name>
</gene>
<dbReference type="InterPro" id="IPR044477">
    <property type="entry name" value="FDH-like"/>
</dbReference>
<protein>
    <submittedName>
        <fullName evidence="2">Aldo/keto reductase</fullName>
    </submittedName>
</protein>
<dbReference type="InterPro" id="IPR036812">
    <property type="entry name" value="NAD(P)_OxRdtase_dom_sf"/>
</dbReference>
<comment type="caution">
    <text evidence="2">The sequence shown here is derived from an EMBL/GenBank/DDBJ whole genome shotgun (WGS) entry which is preliminary data.</text>
</comment>
<dbReference type="InterPro" id="IPR020471">
    <property type="entry name" value="AKR"/>
</dbReference>
<dbReference type="Proteomes" id="UP000523955">
    <property type="component" value="Unassembled WGS sequence"/>
</dbReference>
<dbReference type="SUPFAM" id="SSF51430">
    <property type="entry name" value="NAD(P)-linked oxidoreductase"/>
    <property type="match status" value="1"/>
</dbReference>
<name>A0A7X0RG79_9ACTN</name>
<dbReference type="InterPro" id="IPR023210">
    <property type="entry name" value="NADP_OxRdtase_dom"/>
</dbReference>
<dbReference type="Pfam" id="PF00248">
    <property type="entry name" value="Aldo_ket_red"/>
    <property type="match status" value="1"/>
</dbReference>
<keyword evidence="3" id="KW-1185">Reference proteome</keyword>
<proteinExistence type="predicted"/>
<dbReference type="GO" id="GO:0016491">
    <property type="term" value="F:oxidoreductase activity"/>
    <property type="evidence" value="ECO:0007669"/>
    <property type="project" value="InterPro"/>
</dbReference>
<dbReference type="PANTHER" id="PTHR42686">
    <property type="entry name" value="GH17980P-RELATED"/>
    <property type="match status" value="1"/>
</dbReference>
<dbReference type="Gene3D" id="3.20.20.100">
    <property type="entry name" value="NADP-dependent oxidoreductase domain"/>
    <property type="match status" value="1"/>
</dbReference>
<dbReference type="GO" id="GO:0005829">
    <property type="term" value="C:cytosol"/>
    <property type="evidence" value="ECO:0007669"/>
    <property type="project" value="TreeGrafter"/>
</dbReference>
<dbReference type="CDD" id="cd19162">
    <property type="entry name" value="AKR_FDH"/>
    <property type="match status" value="1"/>
</dbReference>
<reference evidence="2 3" key="1">
    <citation type="submission" date="2020-08" db="EMBL/GenBank/DDBJ databases">
        <authorList>
            <person name="Seo M.-J."/>
        </authorList>
    </citation>
    <scope>NUCLEOTIDE SEQUENCE [LARGE SCALE GENOMIC DNA]</scope>
    <source>
        <strain evidence="2 3">KIGAM211</strain>
    </source>
</reference>
<organism evidence="2 3">
    <name type="scientific">Nocardioides luti</name>
    <dbReference type="NCBI Taxonomy" id="2761101"/>
    <lineage>
        <taxon>Bacteria</taxon>
        <taxon>Bacillati</taxon>
        <taxon>Actinomycetota</taxon>
        <taxon>Actinomycetes</taxon>
        <taxon>Propionibacteriales</taxon>
        <taxon>Nocardioidaceae</taxon>
        <taxon>Nocardioides</taxon>
    </lineage>
</organism>
<evidence type="ECO:0000259" key="1">
    <source>
        <dbReference type="Pfam" id="PF00248"/>
    </source>
</evidence>
<feature type="domain" description="NADP-dependent oxidoreductase" evidence="1">
    <location>
        <begin position="13"/>
        <end position="306"/>
    </location>
</feature>
<dbReference type="EMBL" id="JACKXE010000001">
    <property type="protein sequence ID" value="MBB6627712.1"/>
    <property type="molecule type" value="Genomic_DNA"/>
</dbReference>
<evidence type="ECO:0000313" key="2">
    <source>
        <dbReference type="EMBL" id="MBB6627712.1"/>
    </source>
</evidence>
<accession>A0A7X0RG79</accession>
<dbReference type="PANTHER" id="PTHR42686:SF1">
    <property type="entry name" value="GH17980P-RELATED"/>
    <property type="match status" value="1"/>
</dbReference>
<dbReference type="AlphaFoldDB" id="A0A7X0RG79"/>
<dbReference type="RefSeq" id="WP_185252848.1">
    <property type="nucleotide sequence ID" value="NZ_JACKXE010000001.1"/>
</dbReference>